<evidence type="ECO:0000313" key="3">
    <source>
        <dbReference type="Proteomes" id="UP000053091"/>
    </source>
</evidence>
<reference evidence="2" key="1">
    <citation type="journal article" date="2015" name="Genome Announc.">
        <title>Draft Genome Sequence of Bacteroidales Strain TBC1, a Novel Isolate from a Methanogenic Wastewater Treatment System.</title>
        <authorList>
            <person name="Tourlousse D.M."/>
            <person name="Matsuura N."/>
            <person name="Sun L."/>
            <person name="Toyonaga M."/>
            <person name="Kuroda K."/>
            <person name="Ohashi A."/>
            <person name="Cruz R."/>
            <person name="Yamaguchi T."/>
            <person name="Sekiguchi Y."/>
        </authorList>
    </citation>
    <scope>NUCLEOTIDE SEQUENCE [LARGE SCALE GENOMIC DNA]</scope>
    <source>
        <strain evidence="2">TBC1</strain>
    </source>
</reference>
<feature type="transmembrane region" description="Helical" evidence="1">
    <location>
        <begin position="76"/>
        <end position="95"/>
    </location>
</feature>
<evidence type="ECO:0000256" key="1">
    <source>
        <dbReference type="SAM" id="Phobius"/>
    </source>
</evidence>
<gene>
    <name evidence="2" type="ORF">TBC1_121008</name>
</gene>
<dbReference type="Proteomes" id="UP000053091">
    <property type="component" value="Unassembled WGS sequence"/>
</dbReference>
<dbReference type="OrthoDB" id="953972at2"/>
<evidence type="ECO:0008006" key="4">
    <source>
        <dbReference type="Google" id="ProtNLM"/>
    </source>
</evidence>
<dbReference type="EMBL" id="DF968183">
    <property type="protein sequence ID" value="GAP45187.1"/>
    <property type="molecule type" value="Genomic_DNA"/>
</dbReference>
<feature type="transmembrane region" description="Helical" evidence="1">
    <location>
        <begin position="127"/>
        <end position="146"/>
    </location>
</feature>
<dbReference type="STRING" id="1678841.TBC1_121008"/>
<feature type="transmembrane region" description="Helical" evidence="1">
    <location>
        <begin position="21"/>
        <end position="47"/>
    </location>
</feature>
<organism evidence="2">
    <name type="scientific">Lentimicrobium saccharophilum</name>
    <dbReference type="NCBI Taxonomy" id="1678841"/>
    <lineage>
        <taxon>Bacteria</taxon>
        <taxon>Pseudomonadati</taxon>
        <taxon>Bacteroidota</taxon>
        <taxon>Bacteroidia</taxon>
        <taxon>Bacteroidales</taxon>
        <taxon>Lentimicrobiaceae</taxon>
        <taxon>Lentimicrobium</taxon>
    </lineage>
</organism>
<dbReference type="AlphaFoldDB" id="A0A0S7C7G7"/>
<evidence type="ECO:0000313" key="2">
    <source>
        <dbReference type="EMBL" id="GAP45187.1"/>
    </source>
</evidence>
<feature type="transmembrane region" description="Helical" evidence="1">
    <location>
        <begin position="102"/>
        <end position="121"/>
    </location>
</feature>
<keyword evidence="1" id="KW-0812">Transmembrane</keyword>
<dbReference type="RefSeq" id="WP_062045363.1">
    <property type="nucleotide sequence ID" value="NZ_DF968183.1"/>
</dbReference>
<keyword evidence="1" id="KW-0472">Membrane</keyword>
<name>A0A0S7C7G7_9BACT</name>
<keyword evidence="1" id="KW-1133">Transmembrane helix</keyword>
<proteinExistence type="predicted"/>
<protein>
    <recommendedName>
        <fullName evidence="4">DUF4064 domain-containing protein</fullName>
    </recommendedName>
</protein>
<sequence>MTEQTPEDNKRQFYTGKRPPTLTLLCILSFIGGGGTALSSLFVVMAYDIIPLALKQMPVPEAESMLELVQSAGKNFFVVTGLLNLLSLTGAILMWKLRKTGFHFYTIAQLLLLAAPLLMIAGYQIPFTTFLLTGTFILGYGLNLRFMR</sequence>
<accession>A0A0S7C7G7</accession>
<keyword evidence="3" id="KW-1185">Reference proteome</keyword>